<dbReference type="Gene3D" id="3.40.50.300">
    <property type="entry name" value="P-loop containing nucleotide triphosphate hydrolases"/>
    <property type="match status" value="1"/>
</dbReference>
<keyword evidence="1" id="KW-0677">Repeat</keyword>
<dbReference type="EMBL" id="JAPEUR010000537">
    <property type="protein sequence ID" value="KAJ4308383.1"/>
    <property type="molecule type" value="Genomic_DNA"/>
</dbReference>
<evidence type="ECO:0000259" key="3">
    <source>
        <dbReference type="Pfam" id="PF24883"/>
    </source>
</evidence>
<feature type="domain" description="Nephrocystin 3-like N-terminal" evidence="3">
    <location>
        <begin position="367"/>
        <end position="451"/>
    </location>
</feature>
<accession>A0A9W8T985</accession>
<evidence type="ECO:0000313" key="5">
    <source>
        <dbReference type="Proteomes" id="UP001140502"/>
    </source>
</evidence>
<evidence type="ECO:0000256" key="2">
    <source>
        <dbReference type="SAM" id="MobiDB-lite"/>
    </source>
</evidence>
<dbReference type="Pfam" id="PF24883">
    <property type="entry name" value="NPHP3_N"/>
    <property type="match status" value="2"/>
</dbReference>
<protein>
    <recommendedName>
        <fullName evidence="3">Nephrocystin 3-like N-terminal domain-containing protein</fullName>
    </recommendedName>
</protein>
<comment type="caution">
    <text evidence="4">The sequence shown here is derived from an EMBL/GenBank/DDBJ whole genome shotgun (WGS) entry which is preliminary data.</text>
</comment>
<dbReference type="PANTHER" id="PTHR10039">
    <property type="entry name" value="AMELOGENIN"/>
    <property type="match status" value="1"/>
</dbReference>
<feature type="region of interest" description="Disordered" evidence="2">
    <location>
        <begin position="1"/>
        <end position="47"/>
    </location>
</feature>
<dbReference type="SUPFAM" id="SSF52540">
    <property type="entry name" value="P-loop containing nucleoside triphosphate hydrolases"/>
    <property type="match status" value="1"/>
</dbReference>
<dbReference type="Gene3D" id="1.25.40.20">
    <property type="entry name" value="Ankyrin repeat-containing domain"/>
    <property type="match status" value="1"/>
</dbReference>
<proteinExistence type="predicted"/>
<evidence type="ECO:0000313" key="4">
    <source>
        <dbReference type="EMBL" id="KAJ4308383.1"/>
    </source>
</evidence>
<feature type="domain" description="Nephrocystin 3-like N-terminal" evidence="3">
    <location>
        <begin position="318"/>
        <end position="365"/>
    </location>
</feature>
<dbReference type="AlphaFoldDB" id="A0A9W8T985"/>
<gene>
    <name evidence="4" type="ORF">N0V84_012133</name>
</gene>
<organism evidence="4 5">
    <name type="scientific">Fusarium piperis</name>
    <dbReference type="NCBI Taxonomy" id="1435070"/>
    <lineage>
        <taxon>Eukaryota</taxon>
        <taxon>Fungi</taxon>
        <taxon>Dikarya</taxon>
        <taxon>Ascomycota</taxon>
        <taxon>Pezizomycotina</taxon>
        <taxon>Sordariomycetes</taxon>
        <taxon>Hypocreomycetidae</taxon>
        <taxon>Hypocreales</taxon>
        <taxon>Nectriaceae</taxon>
        <taxon>Fusarium</taxon>
        <taxon>Fusarium solani species complex</taxon>
    </lineage>
</organism>
<sequence>MAAPTQPRALNKAVNLGPCSVPSNQANDAPREASNTSRDEARNSTDQAALDANHHEQSLATDQSTVVDRVGGIVVSPDLWSTAYREAVESLGEDIDIAILKGKSVEQLFRELEEIDNEATMESAFLRGVKYLQSIQVPLERFKLALDLASPLTSLDPTASTVFGMVRGVTAIAISFSTADLEFAKQIAEMLEQISYIDDCDTLGQKAEKKDIHQALVSVYKKLLEFYQAAFEILSRKGAKLVMSLILDNGRLPSIVKDFLRQADTLRKLVQKATLEIVQDIKAMLYDQEIGRWLDSNNMRRQSQYHAYLRDLRADRACEFLLADSNLVNWYCASDSQQLVLFGEMGSGKTVAMAFLVDELSRRSEQQLPQSKKNFYEWYKQAQASGSFDPATDTKKLEDFLQRLLEAIDRPLFLVIDGLDECDRASRSILLKSLKNLSQKIPRLKVVLSSRPQEEILGQVDGIAKIHLGCDAKRDGVIVEKTVETQLLYLSEDVKTLVIERLSRLAQGSAIWTKMVIELIQVRGIRALGPMRIFLRELPLPGQLSELYTTLFSRSTSNDPENKELASTALKILAIARRPLSILELAWAAALGTTQREITTVAALGDLVDHQRVMSLIHPFIARLDFSDVKKRQIQLIHQSVKEFIIEEWTDRPATSTTTDQTPLDGRIESLERLVLNICIKYLGLDEIGATEIFSDEQVAIEALPQDVNLFDDDTSPAEYDPYCSWEDWEEGMIRYDPTDRGFGEFFIYASCHWIHHFGAVTVEPLASLFSIENLCRAGSRRLKNWIQQNRRPDCTIQPRFEFDSSLYDPLSITSLYGSEAMLRGILENSDFGKGKFLPDPMLGAASQILQWGDLSRLKILLESKHGHQLQNLDFFRLIINRWSAPATQYNNWGPVFDHVDHVRDIMVQERWGNELLCVAAGAGCVPIVRRLMVRAQHDSELKNEFMRGLPCDEPQQNALRIAVRLGDLNMCRLLVCTGKMDPLSAMTRDDEDEQMVLKDETRENKKNSVEILHLLCDNMDQHRQTE</sequence>
<reference evidence="4" key="1">
    <citation type="submission" date="2022-10" db="EMBL/GenBank/DDBJ databases">
        <title>Tapping the CABI collections for fungal endophytes: first genome assemblies for Collariella, Neodidymelliopsis, Ascochyta clinopodiicola, Didymella pomorum, Didymosphaeria variabile, Neocosmospora piperis and Neocucurbitaria cava.</title>
        <authorList>
            <person name="Hill R."/>
        </authorList>
    </citation>
    <scope>NUCLEOTIDE SEQUENCE</scope>
    <source>
        <strain evidence="4">IMI 366586</strain>
    </source>
</reference>
<dbReference type="InterPro" id="IPR056884">
    <property type="entry name" value="NPHP3-like_N"/>
</dbReference>
<dbReference type="InterPro" id="IPR036770">
    <property type="entry name" value="Ankyrin_rpt-contain_sf"/>
</dbReference>
<dbReference type="OrthoDB" id="163438at2759"/>
<dbReference type="PANTHER" id="PTHR10039:SF10">
    <property type="entry name" value="NACHT DOMAIN-CONTAINING PROTEIN"/>
    <property type="match status" value="1"/>
</dbReference>
<dbReference type="InterPro" id="IPR027417">
    <property type="entry name" value="P-loop_NTPase"/>
</dbReference>
<dbReference type="Proteomes" id="UP001140502">
    <property type="component" value="Unassembled WGS sequence"/>
</dbReference>
<keyword evidence="5" id="KW-1185">Reference proteome</keyword>
<evidence type="ECO:0000256" key="1">
    <source>
        <dbReference type="ARBA" id="ARBA00022737"/>
    </source>
</evidence>
<name>A0A9W8T985_9HYPO</name>